<name>A0A1G9ZUW2_9BACT</name>
<proteinExistence type="predicted"/>
<gene>
    <name evidence="1" type="ORF">SAMN04488516_101188</name>
</gene>
<accession>A0A1G9ZUW2</accession>
<sequence>MKKVFFIIFFVFILCSCAFLQKIMKPRSQCFCLSYDKIRTLAPDEVKKKLKFGLLSKYWNSIQDTLISAKYKSFYKDIGPSLLDLQNIRYVNGKNFGEVCIIGDVSLNKDRWNKYKPHKFVLKNFCYSCGDLKVKKVALKAQIVALKKLIEKYFPDSRGKSFSEIKKAVLKTEVKNARFNLSKNVICFQFRAVLVPGMLKKTFTPLSYNITKSSKNSFLKQSFFLDLKKYNVGDFLPQYGEYLVIQQGSEGKGISTLNEAGTTATFKVPKGENFELDIYFYHNISLNFGFLNKIIYPFKFRYDNYVNDVFQIILQKKENSPLKAIFQMNTNIANLDSFYLARNFNEYKFVKQNNNFKIFSNGSYVATFFTSGKRLKNIVVRLNRGDILYKIKYKVLVHKKRHKK</sequence>
<dbReference type="AlphaFoldDB" id="A0A1G9ZUW2"/>
<dbReference type="Proteomes" id="UP000199602">
    <property type="component" value="Unassembled WGS sequence"/>
</dbReference>
<dbReference type="STRING" id="206665.SAMN04488516_101188"/>
<dbReference type="EMBL" id="FNIN01000001">
    <property type="protein sequence ID" value="SDN25422.1"/>
    <property type="molecule type" value="Genomic_DNA"/>
</dbReference>
<reference evidence="1 2" key="1">
    <citation type="submission" date="2016-10" db="EMBL/GenBank/DDBJ databases">
        <authorList>
            <person name="de Groot N.N."/>
        </authorList>
    </citation>
    <scope>NUCLEOTIDE SEQUENCE [LARGE SCALE GENOMIC DNA]</scope>
    <source>
        <strain evidence="1 2">DSM 15269</strain>
    </source>
</reference>
<keyword evidence="2" id="KW-1185">Reference proteome</keyword>
<dbReference type="PROSITE" id="PS51257">
    <property type="entry name" value="PROKAR_LIPOPROTEIN"/>
    <property type="match status" value="1"/>
</dbReference>
<organism evidence="1 2">
    <name type="scientific">Desulfonauticus submarinus</name>
    <dbReference type="NCBI Taxonomy" id="206665"/>
    <lineage>
        <taxon>Bacteria</taxon>
        <taxon>Pseudomonadati</taxon>
        <taxon>Thermodesulfobacteriota</taxon>
        <taxon>Desulfovibrionia</taxon>
        <taxon>Desulfovibrionales</taxon>
        <taxon>Desulfonauticaceae</taxon>
        <taxon>Desulfonauticus</taxon>
    </lineage>
</organism>
<evidence type="ECO:0000313" key="1">
    <source>
        <dbReference type="EMBL" id="SDN25422.1"/>
    </source>
</evidence>
<protein>
    <submittedName>
        <fullName evidence="1">Uncharacterized protein</fullName>
    </submittedName>
</protein>
<evidence type="ECO:0000313" key="2">
    <source>
        <dbReference type="Proteomes" id="UP000199602"/>
    </source>
</evidence>